<dbReference type="AlphaFoldDB" id="A0A1E7Q655"/>
<sequence length="78" mass="9093">MSFVIEIFAWLFIETIFGFIFYSTGCLILKLITFGQFKMEFKDFGAYKVSKSRKVNLICLLGITFYILLIVLIAYLNN</sequence>
<dbReference type="Proteomes" id="UP000242258">
    <property type="component" value="Unassembled WGS sequence"/>
</dbReference>
<dbReference type="EMBL" id="MKEK01000001">
    <property type="protein sequence ID" value="OEY69659.1"/>
    <property type="molecule type" value="Genomic_DNA"/>
</dbReference>
<evidence type="ECO:0000313" key="3">
    <source>
        <dbReference type="Proteomes" id="UP000242258"/>
    </source>
</evidence>
<keyword evidence="3" id="KW-1185">Reference proteome</keyword>
<keyword evidence="1" id="KW-1133">Transmembrane helix</keyword>
<evidence type="ECO:0000313" key="2">
    <source>
        <dbReference type="EMBL" id="OEY69659.1"/>
    </source>
</evidence>
<comment type="caution">
    <text evidence="2">The sequence shown here is derived from an EMBL/GenBank/DDBJ whole genome shotgun (WGS) entry which is preliminary data.</text>
</comment>
<evidence type="ECO:0008006" key="4">
    <source>
        <dbReference type="Google" id="ProtNLM"/>
    </source>
</evidence>
<gene>
    <name evidence="2" type="ORF">BI198_08895</name>
</gene>
<feature type="transmembrane region" description="Helical" evidence="1">
    <location>
        <begin position="7"/>
        <end position="34"/>
    </location>
</feature>
<accession>A0A1E7Q655</accession>
<organism evidence="2 3">
    <name type="scientific">Rheinheimera salexigens</name>
    <dbReference type="NCBI Taxonomy" id="1628148"/>
    <lineage>
        <taxon>Bacteria</taxon>
        <taxon>Pseudomonadati</taxon>
        <taxon>Pseudomonadota</taxon>
        <taxon>Gammaproteobacteria</taxon>
        <taxon>Chromatiales</taxon>
        <taxon>Chromatiaceae</taxon>
        <taxon>Rheinheimera</taxon>
    </lineage>
</organism>
<evidence type="ECO:0000256" key="1">
    <source>
        <dbReference type="SAM" id="Phobius"/>
    </source>
</evidence>
<keyword evidence="1" id="KW-0812">Transmembrane</keyword>
<protein>
    <recommendedName>
        <fullName evidence="4">Nitrite reductase</fullName>
    </recommendedName>
</protein>
<proteinExistence type="predicted"/>
<reference evidence="3" key="1">
    <citation type="submission" date="2016-09" db="EMBL/GenBank/DDBJ databases">
        <authorList>
            <person name="Wan X."/>
            <person name="Hou S."/>
        </authorList>
    </citation>
    <scope>NUCLEOTIDE SEQUENCE [LARGE SCALE GENOMIC DNA]</scope>
    <source>
        <strain evidence="3">KH87</strain>
    </source>
</reference>
<feature type="transmembrane region" description="Helical" evidence="1">
    <location>
        <begin position="55"/>
        <end position="76"/>
    </location>
</feature>
<keyword evidence="1" id="KW-0472">Membrane</keyword>
<name>A0A1E7Q655_9GAMM</name>